<name>A0A9Q3F3Y6_9BASI</name>
<organism evidence="2 3">
    <name type="scientific">Austropuccinia psidii MF-1</name>
    <dbReference type="NCBI Taxonomy" id="1389203"/>
    <lineage>
        <taxon>Eukaryota</taxon>
        <taxon>Fungi</taxon>
        <taxon>Dikarya</taxon>
        <taxon>Basidiomycota</taxon>
        <taxon>Pucciniomycotina</taxon>
        <taxon>Pucciniomycetes</taxon>
        <taxon>Pucciniales</taxon>
        <taxon>Sphaerophragmiaceae</taxon>
        <taxon>Austropuccinia</taxon>
    </lineage>
</organism>
<feature type="compositionally biased region" description="Acidic residues" evidence="1">
    <location>
        <begin position="88"/>
        <end position="102"/>
    </location>
</feature>
<dbReference type="OrthoDB" id="2447685at2759"/>
<feature type="region of interest" description="Disordered" evidence="1">
    <location>
        <begin position="309"/>
        <end position="334"/>
    </location>
</feature>
<feature type="compositionally biased region" description="Low complexity" evidence="1">
    <location>
        <begin position="323"/>
        <end position="334"/>
    </location>
</feature>
<proteinExistence type="predicted"/>
<dbReference type="Proteomes" id="UP000765509">
    <property type="component" value="Unassembled WGS sequence"/>
</dbReference>
<evidence type="ECO:0000256" key="1">
    <source>
        <dbReference type="SAM" id="MobiDB-lite"/>
    </source>
</evidence>
<evidence type="ECO:0008006" key="4">
    <source>
        <dbReference type="Google" id="ProtNLM"/>
    </source>
</evidence>
<accession>A0A9Q3F3Y6</accession>
<reference evidence="2" key="1">
    <citation type="submission" date="2021-03" db="EMBL/GenBank/DDBJ databases">
        <title>Draft genome sequence of rust myrtle Austropuccinia psidii MF-1, a brazilian biotype.</title>
        <authorList>
            <person name="Quecine M.C."/>
            <person name="Pachon D.M.R."/>
            <person name="Bonatelli M.L."/>
            <person name="Correr F.H."/>
            <person name="Franceschini L.M."/>
            <person name="Leite T.F."/>
            <person name="Margarido G.R.A."/>
            <person name="Almeida C.A."/>
            <person name="Ferrarezi J.A."/>
            <person name="Labate C.A."/>
        </authorList>
    </citation>
    <scope>NUCLEOTIDE SEQUENCE</scope>
    <source>
        <strain evidence="2">MF-1</strain>
    </source>
</reference>
<evidence type="ECO:0000313" key="3">
    <source>
        <dbReference type="Proteomes" id="UP000765509"/>
    </source>
</evidence>
<feature type="region of interest" description="Disordered" evidence="1">
    <location>
        <begin position="1"/>
        <end position="126"/>
    </location>
</feature>
<feature type="compositionally biased region" description="Polar residues" evidence="1">
    <location>
        <begin position="1"/>
        <end position="15"/>
    </location>
</feature>
<dbReference type="AlphaFoldDB" id="A0A9Q3F3Y6"/>
<evidence type="ECO:0000313" key="2">
    <source>
        <dbReference type="EMBL" id="MBW0533386.1"/>
    </source>
</evidence>
<feature type="compositionally biased region" description="Basic and acidic residues" evidence="1">
    <location>
        <begin position="309"/>
        <end position="322"/>
    </location>
</feature>
<dbReference type="EMBL" id="AVOT02038496">
    <property type="protein sequence ID" value="MBW0533386.1"/>
    <property type="molecule type" value="Genomic_DNA"/>
</dbReference>
<protein>
    <recommendedName>
        <fullName evidence="4">Retrotransposon gag domain-containing protein</fullName>
    </recommendedName>
</protein>
<comment type="caution">
    <text evidence="2">The sequence shown here is derived from an EMBL/GenBank/DDBJ whole genome shotgun (WGS) entry which is preliminary data.</text>
</comment>
<sequence length="356" mass="39605">MPLQHSSPARQTRSQARAEAVLTPTPRAPLDGTIAVPPLKAQLDRGPIKEGSAPYRKEGRVPRRSNSFSGVVGGFPGMLRTTFRGPGEDGEEEEENSVEEEGSYGTEAAPAPVGESEGTRGPTLAQSDQTESSLFAIMQQMMQIMANNQAAASSEVSRPPVFKTPSMNAPECFYGTQPFKVRIGRAEKWIEPYLSNLTNQDSSYLLNSRPFFESQLFTLFGDPNEVRKAEAELDGLRMKEGGHVALYIADFRSLVSRIGDWGERALIHHFRNGLASRILDQLASHPSNIDYLQDLMEISLELDTRYHERQKEKNHYQEKKPEASNSNSSHHQNSHAQVIRRRVFILKSGTSPILPC</sequence>
<gene>
    <name evidence="2" type="ORF">O181_073101</name>
</gene>
<keyword evidence="3" id="KW-1185">Reference proteome</keyword>